<dbReference type="Pfam" id="PF01593">
    <property type="entry name" value="Amino_oxidase"/>
    <property type="match status" value="1"/>
</dbReference>
<name>A0A0D1EDB3_9RHOB</name>
<organism evidence="8 9">
    <name type="scientific">Jannaschia aquimarina</name>
    <dbReference type="NCBI Taxonomy" id="935700"/>
    <lineage>
        <taxon>Bacteria</taxon>
        <taxon>Pseudomonadati</taxon>
        <taxon>Pseudomonadota</taxon>
        <taxon>Alphaproteobacteria</taxon>
        <taxon>Rhodobacterales</taxon>
        <taxon>Roseobacteraceae</taxon>
        <taxon>Jannaschia</taxon>
    </lineage>
</organism>
<comment type="similarity">
    <text evidence="2 5">Belongs to the carotenoid/retinoid oxidoreductase family.</text>
</comment>
<feature type="region of interest" description="Disordered" evidence="6">
    <location>
        <begin position="489"/>
        <end position="519"/>
    </location>
</feature>
<gene>
    <name evidence="8" type="primary">crtD</name>
    <name evidence="8" type="ORF">jaqu_32360</name>
</gene>
<evidence type="ECO:0000313" key="8">
    <source>
        <dbReference type="EMBL" id="KIT14911.1"/>
    </source>
</evidence>
<dbReference type="PANTHER" id="PTHR43734:SF7">
    <property type="entry name" value="4,4'-DIAPONEUROSPORENE OXYGENASE"/>
    <property type="match status" value="1"/>
</dbReference>
<evidence type="ECO:0000256" key="6">
    <source>
        <dbReference type="SAM" id="MobiDB-lite"/>
    </source>
</evidence>
<evidence type="ECO:0000256" key="4">
    <source>
        <dbReference type="ARBA" id="ARBA00023002"/>
    </source>
</evidence>
<keyword evidence="4 5" id="KW-0560">Oxidoreductase</keyword>
<dbReference type="InterPro" id="IPR014105">
    <property type="entry name" value="Carotenoid/retinoid_OxRdtase"/>
</dbReference>
<dbReference type="NCBIfam" id="NF045637">
    <property type="entry name" value="carotdesatCrtDProt"/>
    <property type="match status" value="1"/>
</dbReference>
<dbReference type="InterPro" id="IPR008150">
    <property type="entry name" value="Phytoene_DH_bac_CS"/>
</dbReference>
<dbReference type="SUPFAM" id="SSF51905">
    <property type="entry name" value="FAD/NAD(P)-binding domain"/>
    <property type="match status" value="1"/>
</dbReference>
<reference evidence="8 9" key="1">
    <citation type="submission" date="2015-02" db="EMBL/GenBank/DDBJ databases">
        <title>Genome Sequence of Jannaschia aquimarina DSM28248, a member of the Roseobacter clade.</title>
        <authorList>
            <person name="Voget S."/>
            <person name="Daniel R."/>
        </authorList>
    </citation>
    <scope>NUCLEOTIDE SEQUENCE [LARGE SCALE GENOMIC DNA]</scope>
    <source>
        <strain evidence="8 9">GSW-M26</strain>
    </source>
</reference>
<evidence type="ECO:0000256" key="2">
    <source>
        <dbReference type="ARBA" id="ARBA00006046"/>
    </source>
</evidence>
<dbReference type="InterPro" id="IPR054841">
    <property type="entry name" value="carotdesatCrtD"/>
</dbReference>
<dbReference type="GO" id="GO:0016117">
    <property type="term" value="P:carotenoid biosynthetic process"/>
    <property type="evidence" value="ECO:0007669"/>
    <property type="project" value="UniProtKB-KW"/>
</dbReference>
<dbReference type="RefSeq" id="WP_043920008.1">
    <property type="nucleotide sequence ID" value="NZ_FZPF01000001.1"/>
</dbReference>
<dbReference type="GO" id="GO:0016627">
    <property type="term" value="F:oxidoreductase activity, acting on the CH-CH group of donors"/>
    <property type="evidence" value="ECO:0007669"/>
    <property type="project" value="UniProtKB-ARBA"/>
</dbReference>
<evidence type="ECO:0000256" key="3">
    <source>
        <dbReference type="ARBA" id="ARBA00022746"/>
    </source>
</evidence>
<comment type="caution">
    <text evidence="8">The sequence shown here is derived from an EMBL/GenBank/DDBJ whole genome shotgun (WGS) entry which is preliminary data.</text>
</comment>
<feature type="domain" description="Amine oxidase" evidence="7">
    <location>
        <begin position="12"/>
        <end position="283"/>
    </location>
</feature>
<dbReference type="EC" id="1.3.99.27" evidence="8"/>
<evidence type="ECO:0000256" key="5">
    <source>
        <dbReference type="RuleBase" id="RU362075"/>
    </source>
</evidence>
<dbReference type="PROSITE" id="PS00982">
    <property type="entry name" value="PHYTOENE_DH"/>
    <property type="match status" value="1"/>
</dbReference>
<evidence type="ECO:0000256" key="1">
    <source>
        <dbReference type="ARBA" id="ARBA00004829"/>
    </source>
</evidence>
<dbReference type="NCBIfam" id="TIGR02734">
    <property type="entry name" value="crtI_fam"/>
    <property type="match status" value="1"/>
</dbReference>
<dbReference type="PRINTS" id="PR00419">
    <property type="entry name" value="ADXRDTASE"/>
</dbReference>
<dbReference type="Proteomes" id="UP000032232">
    <property type="component" value="Unassembled WGS sequence"/>
</dbReference>
<dbReference type="PATRIC" id="fig|935700.4.peg.3342"/>
<protein>
    <submittedName>
        <fullName evidence="8">CrtD protein</fullName>
        <ecNumber evidence="8">1.3.99.27</ecNumber>
    </submittedName>
</protein>
<dbReference type="OrthoDB" id="9774675at2"/>
<evidence type="ECO:0000259" key="7">
    <source>
        <dbReference type="Pfam" id="PF01593"/>
    </source>
</evidence>
<dbReference type="AlphaFoldDB" id="A0A0D1EDB3"/>
<dbReference type="InterPro" id="IPR036188">
    <property type="entry name" value="FAD/NAD-bd_sf"/>
</dbReference>
<sequence length="519" mass="55194">MDEVVVIGAGVGGLAAAMRLSTAGLRVTVLDRHPAPGGKMRVVDSLAGPIDAGPTVLTLRHFFESIFEACGTSLDAHVTLRPLEILARHHWQDGSSLDLYADYDRSRDAIAAFAGAEAARQFAAFHRNAAGLFRAFEAPMMRAAEPSQLGAGLSVARRPWLVPSLTPGRSMATALRTRFRDKRLRQLFGRYATYVGGYPAATPALLSLIWYAESQGVWTVDGGMHALAQAMQGIAERAGAGFRLGTAAESVVTEGGRVTGVRTADGVIPADAVLFNGDPKALRDGRLGADLVSVVPQAAVARRSLSAYVWTFAARPTALQPHRHSVFFAADPQAEFDDIAAGRMPSDPTLYIHAQDRAEAASPEGAERFEIIVNGPPRQNTTPDPEEARQCRKITFDMLDRMGLSFDTRPEVTALTAPEDFNRMFPGSDGSLYGLSPNGLMSAFRRPRARTALPGLYLCGGGAHPGAGIPMASTSGLHAAEAIMQDLASTSPSRRTAMPGGMSTASRMTANGRSRSSHS</sequence>
<dbReference type="Gene3D" id="3.50.50.60">
    <property type="entry name" value="FAD/NAD(P)-binding domain"/>
    <property type="match status" value="2"/>
</dbReference>
<dbReference type="InterPro" id="IPR002937">
    <property type="entry name" value="Amino_oxidase"/>
</dbReference>
<evidence type="ECO:0000313" key="9">
    <source>
        <dbReference type="Proteomes" id="UP000032232"/>
    </source>
</evidence>
<accession>A0A0D1EDB3</accession>
<proteinExistence type="inferred from homology"/>
<dbReference type="EMBL" id="JYFE01000060">
    <property type="protein sequence ID" value="KIT14911.1"/>
    <property type="molecule type" value="Genomic_DNA"/>
</dbReference>
<dbReference type="STRING" id="935700.jaqu_32360"/>
<dbReference type="PANTHER" id="PTHR43734">
    <property type="entry name" value="PHYTOENE DESATURASE"/>
    <property type="match status" value="1"/>
</dbReference>
<keyword evidence="9" id="KW-1185">Reference proteome</keyword>
<keyword evidence="3 5" id="KW-0125">Carotenoid biosynthesis</keyword>
<feature type="compositionally biased region" description="Polar residues" evidence="6">
    <location>
        <begin position="503"/>
        <end position="519"/>
    </location>
</feature>
<comment type="pathway">
    <text evidence="1 5">Carotenoid biosynthesis.</text>
</comment>